<dbReference type="GO" id="GO:0031267">
    <property type="term" value="F:small GTPase binding"/>
    <property type="evidence" value="ECO:0007669"/>
    <property type="project" value="TreeGrafter"/>
</dbReference>
<dbReference type="GO" id="GO:0005886">
    <property type="term" value="C:plasma membrane"/>
    <property type="evidence" value="ECO:0007669"/>
    <property type="project" value="UniProtKB-ARBA"/>
</dbReference>
<dbReference type="SUPFAM" id="SSF47923">
    <property type="entry name" value="Ypt/Rab-GAP domain of gyp1p"/>
    <property type="match status" value="2"/>
</dbReference>
<dbReference type="SMART" id="SM00164">
    <property type="entry name" value="TBC"/>
    <property type="match status" value="1"/>
</dbReference>
<evidence type="ECO:0000313" key="5">
    <source>
        <dbReference type="Proteomes" id="UP000078540"/>
    </source>
</evidence>
<dbReference type="InterPro" id="IPR050302">
    <property type="entry name" value="Rab_GAP_TBC_domain"/>
</dbReference>
<organism evidence="4 5">
    <name type="scientific">Atta colombica</name>
    <dbReference type="NCBI Taxonomy" id="520822"/>
    <lineage>
        <taxon>Eukaryota</taxon>
        <taxon>Metazoa</taxon>
        <taxon>Ecdysozoa</taxon>
        <taxon>Arthropoda</taxon>
        <taxon>Hexapoda</taxon>
        <taxon>Insecta</taxon>
        <taxon>Pterygota</taxon>
        <taxon>Neoptera</taxon>
        <taxon>Endopterygota</taxon>
        <taxon>Hymenoptera</taxon>
        <taxon>Apocrita</taxon>
        <taxon>Aculeata</taxon>
        <taxon>Formicoidea</taxon>
        <taxon>Formicidae</taxon>
        <taxon>Myrmicinae</taxon>
        <taxon>Atta</taxon>
    </lineage>
</organism>
<dbReference type="FunFam" id="1.10.472.80:FF:000008">
    <property type="entry name" value="TBC1 domain family member 10A"/>
    <property type="match status" value="1"/>
</dbReference>
<dbReference type="Gene3D" id="1.10.10.750">
    <property type="entry name" value="Ypt/Rab-GAP domain of gyp1p, domain 1"/>
    <property type="match status" value="1"/>
</dbReference>
<dbReference type="FunFam" id="1.10.10.750:FF:000001">
    <property type="entry name" value="TBC1 domain family member 10A"/>
    <property type="match status" value="1"/>
</dbReference>
<evidence type="ECO:0000313" key="4">
    <source>
        <dbReference type="EMBL" id="KYM79686.1"/>
    </source>
</evidence>
<evidence type="ECO:0000256" key="2">
    <source>
        <dbReference type="SAM" id="MobiDB-lite"/>
    </source>
</evidence>
<gene>
    <name evidence="4" type="ORF">ALC53_09871</name>
</gene>
<dbReference type="Gene3D" id="1.10.8.270">
    <property type="entry name" value="putative rabgap domain of human tbc1 domain family member 14 like domains"/>
    <property type="match status" value="1"/>
</dbReference>
<evidence type="ECO:0000259" key="3">
    <source>
        <dbReference type="PROSITE" id="PS50086"/>
    </source>
</evidence>
<dbReference type="InterPro" id="IPR035969">
    <property type="entry name" value="Rab-GAP_TBC_sf"/>
</dbReference>
<dbReference type="Pfam" id="PF00566">
    <property type="entry name" value="RabGAP-TBC"/>
    <property type="match status" value="1"/>
</dbReference>
<dbReference type="STRING" id="520822.A0A151I1A7"/>
<dbReference type="InterPro" id="IPR000195">
    <property type="entry name" value="Rab-GAP-TBC_dom"/>
</dbReference>
<accession>A0A151I1A7</accession>
<name>A0A151I1A7_9HYME</name>
<feature type="compositionally biased region" description="Basic and acidic residues" evidence="2">
    <location>
        <begin position="1"/>
        <end position="11"/>
    </location>
</feature>
<keyword evidence="1" id="KW-0343">GTPase activation</keyword>
<protein>
    <submittedName>
        <fullName evidence="4">TBC1 domain family member 10B</fullName>
    </submittedName>
</protein>
<dbReference type="PANTHER" id="PTHR47219:SF4">
    <property type="entry name" value="TBC1 DOMAIN FAMILY MEMBER 10A"/>
    <property type="match status" value="1"/>
</dbReference>
<keyword evidence="5" id="KW-1185">Reference proteome</keyword>
<sequence length="436" mass="50316">METRGASREVPRAALSSRKGKGREEGGILTKLRAAATRTLIEPRLYARRRSYKSGNGAAHGAHETLEIKRKDAMAASVVSRNDEEELNGETESEASSIYQGSIISTVPDRHGFLGGSQYSPERKQSISPDVILRRERKWIQMLNNWSLFMTTNYHKVRERCRKGIPPSVRLRAWLNLCGGQLLMNENPNLYEELIKRPGDPKYIEDIKKDLHRQFPHHEMFVENAPGQQELFQVLKAYSILNSKVGYCQAQAPIAAFLLMHMPAVQAFWCLVAICDKYLIGYYSQGMETLLRDGDILFALLKRVSPVAYKHLKKQKMEPILYMTEWFLCVYTRTLPWESILRIWDMFLCEGVKVIFKVGLILLKGSLGRTSLIKCCPTTYETLQVLRNPPQHIMEEEVLVYQIQRLNLSEEDFEYEHQKQMLKRKTVEKETANRTD</sequence>
<dbReference type="AlphaFoldDB" id="A0A151I1A7"/>
<dbReference type="Proteomes" id="UP000078540">
    <property type="component" value="Unassembled WGS sequence"/>
</dbReference>
<dbReference type="Gene3D" id="1.10.472.80">
    <property type="entry name" value="Ypt/Rab-GAP domain of gyp1p, domain 3"/>
    <property type="match status" value="1"/>
</dbReference>
<dbReference type="EMBL" id="KQ976589">
    <property type="protein sequence ID" value="KYM79686.1"/>
    <property type="molecule type" value="Genomic_DNA"/>
</dbReference>
<feature type="domain" description="Rab-GAP TBC" evidence="3">
    <location>
        <begin position="164"/>
        <end position="351"/>
    </location>
</feature>
<dbReference type="PROSITE" id="PS50086">
    <property type="entry name" value="TBC_RABGAP"/>
    <property type="match status" value="1"/>
</dbReference>
<proteinExistence type="predicted"/>
<reference evidence="4 5" key="1">
    <citation type="submission" date="2015-09" db="EMBL/GenBank/DDBJ databases">
        <title>Atta colombica WGS genome.</title>
        <authorList>
            <person name="Nygaard S."/>
            <person name="Hu H."/>
            <person name="Boomsma J."/>
            <person name="Zhang G."/>
        </authorList>
    </citation>
    <scope>NUCLEOTIDE SEQUENCE [LARGE SCALE GENOMIC DNA]</scope>
    <source>
        <strain evidence="4">Treedump-2</strain>
        <tissue evidence="4">Whole body</tissue>
    </source>
</reference>
<dbReference type="GO" id="GO:0005096">
    <property type="term" value="F:GTPase activator activity"/>
    <property type="evidence" value="ECO:0007669"/>
    <property type="project" value="UniProtKB-KW"/>
</dbReference>
<evidence type="ECO:0000256" key="1">
    <source>
        <dbReference type="ARBA" id="ARBA00022468"/>
    </source>
</evidence>
<feature type="region of interest" description="Disordered" evidence="2">
    <location>
        <begin position="1"/>
        <end position="27"/>
    </location>
</feature>
<dbReference type="FunFam" id="1.10.8.270:FF:000007">
    <property type="entry name" value="TBC1 domain family member 10A"/>
    <property type="match status" value="1"/>
</dbReference>
<dbReference type="PANTHER" id="PTHR47219">
    <property type="entry name" value="RAB GTPASE-ACTIVATING PROTEIN 1-LIKE"/>
    <property type="match status" value="1"/>
</dbReference>